<dbReference type="SUPFAM" id="SSF141729">
    <property type="entry name" value="FimD N-terminal domain-like"/>
    <property type="match status" value="1"/>
</dbReference>
<dbReference type="Gene3D" id="2.60.40.3110">
    <property type="match status" value="1"/>
</dbReference>
<comment type="subcellular location">
    <subcellularLocation>
        <location evidence="1">Cell outer membrane</location>
        <topology evidence="1">Multi-pass membrane protein</topology>
    </subcellularLocation>
</comment>
<reference evidence="11 12" key="1">
    <citation type="submission" date="2018-01" db="EMBL/GenBank/DDBJ databases">
        <title>Complete genome sequences of 14 Citrobacter spp. isolated from plant in Canada.</title>
        <authorList>
            <person name="Bhandare S.G."/>
            <person name="Colavecchio A."/>
            <person name="Jeukens J."/>
            <person name="Emond-Rheault J.-G."/>
            <person name="Freschi L."/>
            <person name="Hamel J."/>
            <person name="Kukavica-Ibrulj I."/>
            <person name="Levesque R."/>
            <person name="Goodridge L."/>
        </authorList>
    </citation>
    <scope>NUCLEOTIDE SEQUENCE [LARGE SCALE GENOMIC DNA]</scope>
    <source>
        <strain evidence="11 12">S1285</strain>
    </source>
</reference>
<dbReference type="GO" id="GO:0009279">
    <property type="term" value="C:cell outer membrane"/>
    <property type="evidence" value="ECO:0007669"/>
    <property type="project" value="UniProtKB-SubCell"/>
</dbReference>
<evidence type="ECO:0000256" key="2">
    <source>
        <dbReference type="ARBA" id="ARBA00008064"/>
    </source>
</evidence>
<keyword evidence="3" id="KW-0813">Transport</keyword>
<proteinExistence type="inferred from homology"/>
<evidence type="ECO:0000256" key="1">
    <source>
        <dbReference type="ARBA" id="ARBA00004571"/>
    </source>
</evidence>
<dbReference type="OrthoDB" id="6500366at2"/>
<dbReference type="GO" id="GO:0015473">
    <property type="term" value="F:fimbrial usher porin activity"/>
    <property type="evidence" value="ECO:0007669"/>
    <property type="project" value="InterPro"/>
</dbReference>
<keyword evidence="6" id="KW-0732">Signal</keyword>
<dbReference type="AlphaFoldDB" id="A0A2S4RRS3"/>
<accession>A0A2S4RRS3</accession>
<evidence type="ECO:0000259" key="10">
    <source>
        <dbReference type="Pfam" id="PF13954"/>
    </source>
</evidence>
<dbReference type="InterPro" id="IPR042186">
    <property type="entry name" value="FimD_plug_dom"/>
</dbReference>
<dbReference type="InterPro" id="IPR025949">
    <property type="entry name" value="PapC-like_C"/>
</dbReference>
<dbReference type="Gene3D" id="2.60.40.2610">
    <property type="entry name" value="Outer membrane usher protein FimD, plug domain"/>
    <property type="match status" value="1"/>
</dbReference>
<dbReference type="Pfam" id="PF13954">
    <property type="entry name" value="PapC_N"/>
    <property type="match status" value="1"/>
</dbReference>
<evidence type="ECO:0000256" key="4">
    <source>
        <dbReference type="ARBA" id="ARBA00022452"/>
    </source>
</evidence>
<organism evidence="11 12">
    <name type="scientific">Citrobacter amalonaticus</name>
    <dbReference type="NCBI Taxonomy" id="35703"/>
    <lineage>
        <taxon>Bacteria</taxon>
        <taxon>Pseudomonadati</taxon>
        <taxon>Pseudomonadota</taxon>
        <taxon>Gammaproteobacteria</taxon>
        <taxon>Enterobacterales</taxon>
        <taxon>Enterobacteriaceae</taxon>
        <taxon>Citrobacter</taxon>
    </lineage>
</organism>
<dbReference type="Gene3D" id="3.10.20.410">
    <property type="match status" value="1"/>
</dbReference>
<name>A0A2S4RRS3_CITAM</name>
<keyword evidence="8" id="KW-0998">Cell outer membrane</keyword>
<dbReference type="Pfam" id="PF00577">
    <property type="entry name" value="Usher"/>
    <property type="match status" value="1"/>
</dbReference>
<dbReference type="InterPro" id="IPR000015">
    <property type="entry name" value="Fimb_usher"/>
</dbReference>
<dbReference type="EMBL" id="PQLX01000012">
    <property type="protein sequence ID" value="POU61304.1"/>
    <property type="molecule type" value="Genomic_DNA"/>
</dbReference>
<dbReference type="Proteomes" id="UP000237003">
    <property type="component" value="Unassembled WGS sequence"/>
</dbReference>
<evidence type="ECO:0000313" key="11">
    <source>
        <dbReference type="EMBL" id="POU61304.1"/>
    </source>
</evidence>
<evidence type="ECO:0000313" key="12">
    <source>
        <dbReference type="Proteomes" id="UP000237003"/>
    </source>
</evidence>
<sequence length="856" mass="94571">MLLLLSQHDTCVTKKFSPVGLLCFCGLIPFQLKAGGDFEEAFLRKNKNGATPDVFVYQNAITPGLKTVDITINDRATEQLEIHFIKDEGNSVIPCLSREQLKSFGIKVDLYSGWEEESTNSDGMQCEDLVKRIPAAHQHYEDAQQVLHITVPQEALETQHFTMIPEKEWDHGITSLRTSYSGYFYSSKTKGYKSNSWKTDDTTQNSTYVNLNSVGSLGAWRFYSVDTFYRNPGKSWESNHDRMYISRDFASLRSNFQAGEIYTKTSGYMMGSLPLSGVSLATNDRMLMDNQFSYAPVIRGVARTNARLVVRQRSNIIYSTTLTPGPFAIDDLYSAQVGADLDVTVEESDGQVQSFHVPYTALPNMIRPGVTRYSTAAGKYRTQGRSTDEPWITTASLERGFEHYTLNSSLQIARDYQSISGGIAWNIGSIGAFSTEIAHTRHRDTWNNDRQSEGSAARFLFARQFDSTGTSLQILGYQYRSKNFLDFQEFISKSQYQNIDGYSRGDSEWDRRKRNRFEMTLNQNMEGFGSLYLSMSQDRYYGSQSNSYSISGGVGTTVGRASIALSLTKTQDNANDNNMVNLSVSMPLGHADQNLGSLSYNLNRDNNNQYSQSLGYSDTVLDNRVNYSANLQRDAHGKYSQSGSVGYNGSLANVSAGVGRSNGYQQYSAGMSGGVTMYSGGVILSPALGKTIGIVETQGASGIGVSGTNNAKTDYFGHAVVTWLTPYRYNTINLDTASAGNVELKDSSRRVVPSEGAAVHLKFATRVGRRALIDIRSQKAIPLGAMVYLEGEDEEAGIVGNNGIAYLSGLDARADQYLTVVWGKGKAHQCQFILPAAPETANNPDSWHKKQAVACH</sequence>
<protein>
    <submittedName>
        <fullName evidence="11">Fimbrial biogenesis outer membrane usher protein</fullName>
    </submittedName>
</protein>
<feature type="domain" description="PapC N-terminal" evidence="10">
    <location>
        <begin position="38"/>
        <end position="181"/>
    </location>
</feature>
<comment type="caution">
    <text evidence="11">The sequence shown here is derived from an EMBL/GenBank/DDBJ whole genome shotgun (WGS) entry which is preliminary data.</text>
</comment>
<evidence type="ECO:0000259" key="9">
    <source>
        <dbReference type="Pfam" id="PF13953"/>
    </source>
</evidence>
<evidence type="ECO:0000256" key="6">
    <source>
        <dbReference type="ARBA" id="ARBA00022729"/>
    </source>
</evidence>
<dbReference type="RefSeq" id="WP_103776795.1">
    <property type="nucleotide sequence ID" value="NZ_PQLX01000012.1"/>
</dbReference>
<keyword evidence="4" id="KW-1134">Transmembrane beta strand</keyword>
<dbReference type="InterPro" id="IPR037224">
    <property type="entry name" value="PapC_N_sf"/>
</dbReference>
<comment type="similarity">
    <text evidence="2">Belongs to the fimbrial export usher family.</text>
</comment>
<dbReference type="GO" id="GO:0009297">
    <property type="term" value="P:pilus assembly"/>
    <property type="evidence" value="ECO:0007669"/>
    <property type="project" value="InterPro"/>
</dbReference>
<dbReference type="PANTHER" id="PTHR30451">
    <property type="entry name" value="OUTER MEMBRANE USHER PROTEIN"/>
    <property type="match status" value="1"/>
</dbReference>
<evidence type="ECO:0000256" key="3">
    <source>
        <dbReference type="ARBA" id="ARBA00022448"/>
    </source>
</evidence>
<gene>
    <name evidence="11" type="ORF">C3430_23525</name>
</gene>
<keyword evidence="7" id="KW-0472">Membrane</keyword>
<dbReference type="Pfam" id="PF13953">
    <property type="entry name" value="PapC_C"/>
    <property type="match status" value="1"/>
</dbReference>
<feature type="domain" description="PapC-like C-terminal" evidence="9">
    <location>
        <begin position="778"/>
        <end position="832"/>
    </location>
</feature>
<keyword evidence="5" id="KW-0812">Transmembrane</keyword>
<evidence type="ECO:0000256" key="8">
    <source>
        <dbReference type="ARBA" id="ARBA00023237"/>
    </source>
</evidence>
<dbReference type="InterPro" id="IPR025885">
    <property type="entry name" value="PapC_N"/>
</dbReference>
<evidence type="ECO:0000256" key="7">
    <source>
        <dbReference type="ARBA" id="ARBA00023136"/>
    </source>
</evidence>
<evidence type="ECO:0000256" key="5">
    <source>
        <dbReference type="ARBA" id="ARBA00022692"/>
    </source>
</evidence>
<dbReference type="Gene3D" id="2.60.40.2070">
    <property type="match status" value="1"/>
</dbReference>
<dbReference type="PANTHER" id="PTHR30451:SF5">
    <property type="entry name" value="SLR0019 PROTEIN"/>
    <property type="match status" value="1"/>
</dbReference>
<dbReference type="InterPro" id="IPR043142">
    <property type="entry name" value="PapC-like_C_sf"/>
</dbReference>